<name>A0A1R1LLQ8_9MICC</name>
<accession>A0A1R1LLQ8</accession>
<feature type="region of interest" description="Disordered" evidence="1">
    <location>
        <begin position="527"/>
        <end position="557"/>
    </location>
</feature>
<dbReference type="EMBL" id="MRDE01000008">
    <property type="protein sequence ID" value="OMH28488.1"/>
    <property type="molecule type" value="Genomic_DNA"/>
</dbReference>
<dbReference type="Gene3D" id="3.20.20.140">
    <property type="entry name" value="Metal-dependent hydrolases"/>
    <property type="match status" value="2"/>
</dbReference>
<dbReference type="GO" id="GO:0019239">
    <property type="term" value="F:deaminase activity"/>
    <property type="evidence" value="ECO:0007669"/>
    <property type="project" value="TreeGrafter"/>
</dbReference>
<dbReference type="InterPro" id="IPR032466">
    <property type="entry name" value="Metal_Hydrolase"/>
</dbReference>
<comment type="caution">
    <text evidence="3">The sequence shown here is derived from an EMBL/GenBank/DDBJ whole genome shotgun (WGS) entry which is preliminary data.</text>
</comment>
<feature type="domain" description="Amidohydrolase 3" evidence="2">
    <location>
        <begin position="378"/>
        <end position="513"/>
    </location>
</feature>
<dbReference type="OrthoDB" id="9763537at2"/>
<evidence type="ECO:0000259" key="2">
    <source>
        <dbReference type="Pfam" id="PF07969"/>
    </source>
</evidence>
<proteinExistence type="predicted"/>
<dbReference type="AlphaFoldDB" id="A0A1R1LLQ8"/>
<dbReference type="SUPFAM" id="SSF51338">
    <property type="entry name" value="Composite domain of metallo-dependent hydrolases"/>
    <property type="match status" value="1"/>
</dbReference>
<evidence type="ECO:0000256" key="1">
    <source>
        <dbReference type="SAM" id="MobiDB-lite"/>
    </source>
</evidence>
<dbReference type="CDD" id="cd00448">
    <property type="entry name" value="YjgF_YER057c_UK114_family"/>
    <property type="match status" value="1"/>
</dbReference>
<gene>
    <name evidence="3" type="ORF">BKD30_01535</name>
</gene>
<dbReference type="SUPFAM" id="SSF51556">
    <property type="entry name" value="Metallo-dependent hydrolases"/>
    <property type="match status" value="1"/>
</dbReference>
<dbReference type="Pfam" id="PF01042">
    <property type="entry name" value="Ribonuc_L-PSP"/>
    <property type="match status" value="1"/>
</dbReference>
<organism evidence="3 4">
    <name type="scientific">Tersicoccus phoenicis</name>
    <dbReference type="NCBI Taxonomy" id="554083"/>
    <lineage>
        <taxon>Bacteria</taxon>
        <taxon>Bacillati</taxon>
        <taxon>Actinomycetota</taxon>
        <taxon>Actinomycetes</taxon>
        <taxon>Micrococcales</taxon>
        <taxon>Micrococcaceae</taxon>
        <taxon>Tersicoccus</taxon>
    </lineage>
</organism>
<protein>
    <recommendedName>
        <fullName evidence="2">Amidohydrolase 3 domain-containing protein</fullName>
    </recommendedName>
</protein>
<feature type="compositionally biased region" description="Basic and acidic residues" evidence="1">
    <location>
        <begin position="534"/>
        <end position="544"/>
    </location>
</feature>
<dbReference type="Pfam" id="PF07969">
    <property type="entry name" value="Amidohydro_3"/>
    <property type="match status" value="2"/>
</dbReference>
<dbReference type="SUPFAM" id="SSF55298">
    <property type="entry name" value="YjgF-like"/>
    <property type="match status" value="1"/>
</dbReference>
<dbReference type="STRING" id="554083.BKD30_01535"/>
<dbReference type="GO" id="GO:0005829">
    <property type="term" value="C:cytosol"/>
    <property type="evidence" value="ECO:0007669"/>
    <property type="project" value="TreeGrafter"/>
</dbReference>
<reference evidence="3 4" key="1">
    <citation type="submission" date="2016-12" db="EMBL/GenBank/DDBJ databases">
        <title>Draft genome of Tersicoccus phoenicis 1P05MA.</title>
        <authorList>
            <person name="Nakajima Y."/>
            <person name="Yoshizawa S."/>
            <person name="Nakamura K."/>
            <person name="Ogura Y."/>
            <person name="Hayashi T."/>
            <person name="Kogure K."/>
        </authorList>
    </citation>
    <scope>NUCLEOTIDE SEQUENCE [LARGE SCALE GENOMIC DNA]</scope>
    <source>
        <strain evidence="3 4">1p05MA</strain>
    </source>
</reference>
<dbReference type="InterPro" id="IPR011059">
    <property type="entry name" value="Metal-dep_hydrolase_composite"/>
</dbReference>
<dbReference type="PANTHER" id="PTHR11803">
    <property type="entry name" value="2-IMINOBUTANOATE/2-IMINOPROPANOATE DEAMINASE RIDA"/>
    <property type="match status" value="1"/>
</dbReference>
<feature type="domain" description="Amidohydrolase 3" evidence="2">
    <location>
        <begin position="49"/>
        <end position="248"/>
    </location>
</feature>
<dbReference type="InterPro" id="IPR035959">
    <property type="entry name" value="RutC-like_sf"/>
</dbReference>
<dbReference type="InterPro" id="IPR006175">
    <property type="entry name" value="YjgF/YER057c/UK114"/>
</dbReference>
<dbReference type="InterPro" id="IPR013108">
    <property type="entry name" value="Amidohydro_3"/>
</dbReference>
<sequence>MTDSVRTGRTLLRGGRIVNASGERDADVVVEGAIITEIGTVTARAGDTVLDCTGRLVMPGFIDVHAHVDGLIGDDAVQRALLRQGVTTVVVGQDGVSCAPGDGGYATEYFAAINGSYPDYSGAGVGAYLAGLNAASRLNAAYLVPAGTVRFEVCGRSQEAADASQRSAMVALVEQGMRAGAVGLSSGLDYVPGLFQDAGELAALCGPVARAGGVYVSHMRGGYEKNAAAGIAEITEIAHDAAATAGVALRVHISHFHADADIVLSQLDGLAASGVDATFDAYPYTRGCSLISMPLLPPELLMLPVNEVVGALGDAGVRKRLRRDWFPRVALNPSLGPGWPHMITFAHLDAPEFAWAHGLTIAEAATRASTTPIELALDAMKACRLRANIIMAVPHDRSVSELGRIFAHPGHMGGSDGIFIGAHPHPRARGTFARLLREYVRETRTWTWTDAVHHLSSGPAARFGLGDRGVLAPGAVADIVVVDPGAVTDVATYDEPMQDSIGIDDVLVAGVRVLAGGVLTAALPGQGLRHRGADHHPPKRRDPPMTKTAVQTANAPQPAGPYSQGVIANGFFYTAGFGPQHPASGAVADSVADQTRQTLRNVGAVLAEHGLTLDDCVKTTVHLADLADFAEFNEAYQEFFSAPYPVRTTVGSQLADILVEIA</sequence>
<dbReference type="PANTHER" id="PTHR11803:SF39">
    <property type="entry name" value="2-IMINOBUTANOATE_2-IMINOPROPANOATE DEAMINASE"/>
    <property type="match status" value="1"/>
</dbReference>
<dbReference type="Gene3D" id="3.30.1330.40">
    <property type="entry name" value="RutC-like"/>
    <property type="match status" value="1"/>
</dbReference>
<evidence type="ECO:0000313" key="3">
    <source>
        <dbReference type="EMBL" id="OMH28488.1"/>
    </source>
</evidence>
<dbReference type="Proteomes" id="UP000187085">
    <property type="component" value="Unassembled WGS sequence"/>
</dbReference>
<evidence type="ECO:0000313" key="4">
    <source>
        <dbReference type="Proteomes" id="UP000187085"/>
    </source>
</evidence>
<keyword evidence="4" id="KW-1185">Reference proteome</keyword>